<evidence type="ECO:0000256" key="1">
    <source>
        <dbReference type="ARBA" id="ARBA00009884"/>
    </source>
</evidence>
<dbReference type="SUPFAM" id="SSF56815">
    <property type="entry name" value="Sec1/munc18-like (SM) proteins"/>
    <property type="match status" value="1"/>
</dbReference>
<dbReference type="Pfam" id="PF00995">
    <property type="entry name" value="Sec1"/>
    <property type="match status" value="1"/>
</dbReference>
<dbReference type="AlphaFoldDB" id="A0A023BAT4"/>
<dbReference type="InterPro" id="IPR036045">
    <property type="entry name" value="Sec1-like_sf"/>
</dbReference>
<dbReference type="Gene3D" id="3.40.50.1910">
    <property type="match status" value="1"/>
</dbReference>
<dbReference type="InterPro" id="IPR001619">
    <property type="entry name" value="Sec1-like"/>
</dbReference>
<dbReference type="Gene3D" id="3.90.830.10">
    <property type="entry name" value="Syntaxin Binding Protein 1, Chain A, domain 2"/>
    <property type="match status" value="1"/>
</dbReference>
<sequence>MYQAVGDCLKDSLGRKSIKVIIADDRALRILNAFVSFSDLLRAGVVDVLVLGRETSGRETIGPETSNTISVAEAMPKLNPSIEVLCYIVPSSLNLVEKEIFSHSADCRRRLKIMFIDKPGDGVLERLARLDAERCLVEKVEFLPINFVMITDNVFSAGLIQSKVQRARDGGRTLPVDPSDWSSQDHHNIREGIRSCISFSMVANTLFGCQVQDVPFVLINSSSKAAHAASSVFLRDWESTTGGSGIATGGSGIATGGSGIATGARGALVILDRSDDPIIGLLSPWSYQAMIYEYLQVENNSVIFEDGSQVNLKDDPFLKEHGNDSYGALATTLTTAAQSRAASALAASNHPGLPNPLSNSVGGLPNPGQSNSDVYTSDLSTPLKTVTTDLQDINKHVKIMHAITQQLNTRHTFDLWEIETQILRSPMFPNARANTLSLIEQMVADPRYFETDKKRLVTLYAYITQLNGDAIPQTINGLSDCKLQQWTYQVQQSRPLQVNCTASKIVDAVGQLINSKGTERT</sequence>
<dbReference type="InterPro" id="IPR043127">
    <property type="entry name" value="Sec-1-like_dom3a"/>
</dbReference>
<accession>A0A023BAT4</accession>
<dbReference type="OrthoDB" id="10266265at2759"/>
<dbReference type="Gene3D" id="1.25.40.60">
    <property type="match status" value="1"/>
</dbReference>
<reference evidence="3" key="1">
    <citation type="submission" date="2013-12" db="EMBL/GenBank/DDBJ databases">
        <authorList>
            <person name="Omoto C.K."/>
            <person name="Sibley D."/>
            <person name="Venepally P."/>
            <person name="Hadjithomas M."/>
            <person name="Karamycheva S."/>
            <person name="Brunk B."/>
            <person name="Roos D."/>
            <person name="Caler E."/>
            <person name="Lorenzi H."/>
        </authorList>
    </citation>
    <scope>NUCLEOTIDE SEQUENCE</scope>
</reference>
<name>A0A023BAT4_GRENI</name>
<dbReference type="eggNOG" id="KOG1299">
    <property type="taxonomic scope" value="Eukaryota"/>
</dbReference>
<comment type="caution">
    <text evidence="3">The sequence shown here is derived from an EMBL/GenBank/DDBJ whole genome shotgun (WGS) entry which is preliminary data.</text>
</comment>
<organism evidence="3 4">
    <name type="scientific">Gregarina niphandrodes</name>
    <name type="common">Septate eugregarine</name>
    <dbReference type="NCBI Taxonomy" id="110365"/>
    <lineage>
        <taxon>Eukaryota</taxon>
        <taxon>Sar</taxon>
        <taxon>Alveolata</taxon>
        <taxon>Apicomplexa</taxon>
        <taxon>Conoidasida</taxon>
        <taxon>Gregarinasina</taxon>
        <taxon>Eugregarinorida</taxon>
        <taxon>Gregarinidae</taxon>
        <taxon>Gregarina</taxon>
    </lineage>
</organism>
<comment type="similarity">
    <text evidence="1">Belongs to the STXBP/unc-18/SEC1 family.</text>
</comment>
<dbReference type="VEuPathDB" id="CryptoDB:GNI_034200"/>
<protein>
    <submittedName>
        <fullName evidence="3">Sec1 family protein</fullName>
    </submittedName>
</protein>
<dbReference type="Proteomes" id="UP000019763">
    <property type="component" value="Unassembled WGS sequence"/>
</dbReference>
<dbReference type="PANTHER" id="PTHR11679">
    <property type="entry name" value="VESICLE PROTEIN SORTING-ASSOCIATED"/>
    <property type="match status" value="1"/>
</dbReference>
<feature type="compositionally biased region" description="Polar residues" evidence="2">
    <location>
        <begin position="356"/>
        <end position="374"/>
    </location>
</feature>
<evidence type="ECO:0000313" key="3">
    <source>
        <dbReference type="EMBL" id="EZG78618.1"/>
    </source>
</evidence>
<evidence type="ECO:0000256" key="2">
    <source>
        <dbReference type="SAM" id="MobiDB-lite"/>
    </source>
</evidence>
<feature type="region of interest" description="Disordered" evidence="2">
    <location>
        <begin position="345"/>
        <end position="374"/>
    </location>
</feature>
<gene>
    <name evidence="3" type="ORF">GNI_034200</name>
</gene>
<dbReference type="InterPro" id="IPR027482">
    <property type="entry name" value="Sec1-like_dom2"/>
</dbReference>
<dbReference type="EMBL" id="AFNH02000262">
    <property type="protein sequence ID" value="EZG78618.1"/>
    <property type="molecule type" value="Genomic_DNA"/>
</dbReference>
<keyword evidence="4" id="KW-1185">Reference proteome</keyword>
<dbReference type="GO" id="GO:0016192">
    <property type="term" value="P:vesicle-mediated transport"/>
    <property type="evidence" value="ECO:0007669"/>
    <property type="project" value="InterPro"/>
</dbReference>
<dbReference type="RefSeq" id="XP_011129238.1">
    <property type="nucleotide sequence ID" value="XM_011130936.1"/>
</dbReference>
<proteinExistence type="inferred from homology"/>
<evidence type="ECO:0000313" key="4">
    <source>
        <dbReference type="Proteomes" id="UP000019763"/>
    </source>
</evidence>
<dbReference type="GeneID" id="22911358"/>